<protein>
    <submittedName>
        <fullName evidence="2">Crp/Fnr family transcriptional regulator</fullName>
    </submittedName>
</protein>
<dbReference type="AlphaFoldDB" id="A0A9X2ZKM0"/>
<dbReference type="SUPFAM" id="SSF51206">
    <property type="entry name" value="cAMP-binding domain-like"/>
    <property type="match status" value="1"/>
</dbReference>
<reference evidence="2" key="1">
    <citation type="submission" date="2022-10" db="EMBL/GenBank/DDBJ databases">
        <title>Two novel species of Flavobacterium.</title>
        <authorList>
            <person name="Liu Q."/>
            <person name="Xin Y.-H."/>
        </authorList>
    </citation>
    <scope>NUCLEOTIDE SEQUENCE</scope>
    <source>
        <strain evidence="2">LS1R47</strain>
    </source>
</reference>
<dbReference type="EMBL" id="JAOZEV010000009">
    <property type="protein sequence ID" value="MCV9933106.1"/>
    <property type="molecule type" value="Genomic_DNA"/>
</dbReference>
<dbReference type="InterPro" id="IPR018490">
    <property type="entry name" value="cNMP-bd_dom_sf"/>
</dbReference>
<name>A0A9X2ZKM0_9FLAO</name>
<keyword evidence="3" id="KW-1185">Reference proteome</keyword>
<gene>
    <name evidence="2" type="ORF">OIU80_12505</name>
</gene>
<dbReference type="InterPro" id="IPR000595">
    <property type="entry name" value="cNMP-bd_dom"/>
</dbReference>
<accession>A0A9X2ZKM0</accession>
<feature type="domain" description="Cyclic nucleotide-binding" evidence="1">
    <location>
        <begin position="30"/>
        <end position="116"/>
    </location>
</feature>
<dbReference type="Proteomes" id="UP001151133">
    <property type="component" value="Unassembled WGS sequence"/>
</dbReference>
<sequence>MYTKLLELVAGIITIDNSDTILVESFFEPVSCSKGEILEKENKVAQYLYFINLGFIRAFYNQNGDQITTHINCPSGFITSFNSFATGIPAVDNIECLTDCEVLRITKKDFDTLCHKSQKWADFARIIYEKSLIYNEQRTNDIITLSAEKRYLKILKDNPALIQNVPLQYIASFIGIKPESLSRIRKQIIS</sequence>
<dbReference type="CDD" id="cd00038">
    <property type="entry name" value="CAP_ED"/>
    <property type="match status" value="1"/>
</dbReference>
<proteinExistence type="predicted"/>
<dbReference type="Gene3D" id="2.60.120.10">
    <property type="entry name" value="Jelly Rolls"/>
    <property type="match status" value="1"/>
</dbReference>
<dbReference type="RefSeq" id="WP_264287342.1">
    <property type="nucleotide sequence ID" value="NZ_JAOZEV010000009.1"/>
</dbReference>
<evidence type="ECO:0000313" key="2">
    <source>
        <dbReference type="EMBL" id="MCV9933106.1"/>
    </source>
</evidence>
<dbReference type="InterPro" id="IPR014710">
    <property type="entry name" value="RmlC-like_jellyroll"/>
</dbReference>
<organism evidence="2 3">
    <name type="scientific">Flavobacterium frigoritolerans</name>
    <dbReference type="NCBI Taxonomy" id="2987686"/>
    <lineage>
        <taxon>Bacteria</taxon>
        <taxon>Pseudomonadati</taxon>
        <taxon>Bacteroidota</taxon>
        <taxon>Flavobacteriia</taxon>
        <taxon>Flavobacteriales</taxon>
        <taxon>Flavobacteriaceae</taxon>
        <taxon>Flavobacterium</taxon>
    </lineage>
</organism>
<evidence type="ECO:0000313" key="3">
    <source>
        <dbReference type="Proteomes" id="UP001151133"/>
    </source>
</evidence>
<evidence type="ECO:0000259" key="1">
    <source>
        <dbReference type="Pfam" id="PF00027"/>
    </source>
</evidence>
<dbReference type="Pfam" id="PF00027">
    <property type="entry name" value="cNMP_binding"/>
    <property type="match status" value="1"/>
</dbReference>
<comment type="caution">
    <text evidence="2">The sequence shown here is derived from an EMBL/GenBank/DDBJ whole genome shotgun (WGS) entry which is preliminary data.</text>
</comment>